<protein>
    <recommendedName>
        <fullName evidence="5">Rrp15p-domain-containing protein</fullName>
    </recommendedName>
</protein>
<dbReference type="EMBL" id="JAIFTL010000264">
    <property type="protein sequence ID" value="KAG9320721.1"/>
    <property type="molecule type" value="Genomic_DNA"/>
</dbReference>
<dbReference type="Pfam" id="PF07890">
    <property type="entry name" value="Rrp15p"/>
    <property type="match status" value="1"/>
</dbReference>
<dbReference type="PANTHER" id="PTHR13245:SF14">
    <property type="entry name" value="RRP15-LIKE PROTEIN"/>
    <property type="match status" value="1"/>
</dbReference>
<accession>A0A9P8CW38</accession>
<evidence type="ECO:0000256" key="2">
    <source>
        <dbReference type="SAM" id="MobiDB-lite"/>
    </source>
</evidence>
<name>A0A9P8CW38_MORAP</name>
<reference evidence="3" key="1">
    <citation type="submission" date="2021-07" db="EMBL/GenBank/DDBJ databases">
        <title>Draft genome of Mortierella alpina, strain LL118, isolated from an aspen leaf litter sample.</title>
        <authorList>
            <person name="Yang S."/>
            <person name="Vinatzer B.A."/>
        </authorList>
    </citation>
    <scope>NUCLEOTIDE SEQUENCE</scope>
    <source>
        <strain evidence="3">LL118</strain>
    </source>
</reference>
<evidence type="ECO:0000313" key="3">
    <source>
        <dbReference type="EMBL" id="KAG9320721.1"/>
    </source>
</evidence>
<feature type="compositionally biased region" description="Polar residues" evidence="2">
    <location>
        <begin position="96"/>
        <end position="109"/>
    </location>
</feature>
<dbReference type="InterPro" id="IPR012459">
    <property type="entry name" value="Rrp15"/>
</dbReference>
<evidence type="ECO:0000313" key="4">
    <source>
        <dbReference type="Proteomes" id="UP000717515"/>
    </source>
</evidence>
<dbReference type="PANTHER" id="PTHR13245">
    <property type="entry name" value="RRP15-LIKE PROTEIN"/>
    <property type="match status" value="1"/>
</dbReference>
<feature type="region of interest" description="Disordered" evidence="2">
    <location>
        <begin position="73"/>
        <end position="262"/>
    </location>
</feature>
<dbReference type="GO" id="GO:0030687">
    <property type="term" value="C:preribosome, large subunit precursor"/>
    <property type="evidence" value="ECO:0007669"/>
    <property type="project" value="TreeGrafter"/>
</dbReference>
<evidence type="ECO:0008006" key="5">
    <source>
        <dbReference type="Google" id="ProtNLM"/>
    </source>
</evidence>
<comment type="caution">
    <text evidence="3">The sequence shown here is derived from an EMBL/GenBank/DDBJ whole genome shotgun (WGS) entry which is preliminary data.</text>
</comment>
<feature type="compositionally biased region" description="Acidic residues" evidence="2">
    <location>
        <begin position="199"/>
        <end position="227"/>
    </location>
</feature>
<dbReference type="GO" id="GO:0000460">
    <property type="term" value="P:maturation of 5.8S rRNA"/>
    <property type="evidence" value="ECO:0007669"/>
    <property type="project" value="TreeGrafter"/>
</dbReference>
<proteinExistence type="inferred from homology"/>
<dbReference type="AlphaFoldDB" id="A0A9P8CW38"/>
<evidence type="ECO:0000256" key="1">
    <source>
        <dbReference type="ARBA" id="ARBA00007462"/>
    </source>
</evidence>
<gene>
    <name evidence="3" type="ORF">KVV02_000599</name>
</gene>
<sequence>MQRFLCDAAGYLKITLSAVATILQEFLNGEKSSRMLFFFFSLDAEGLTSRLFFIDNHIPSSFSTQYLTHTMKRPSTGALPSPKFRKQAPKDDYKSSGRTSKPSTGSSAPKSILKKPLRSDASASKPKASMSGAAILKANTKAASRTDTSAASLARGSAGGKPKGVVRQAVMASRGDVTGGMGRKRRAPIDTEEEKNSGDDSESDNDGEDEEESDDDEEEGSDADEFEGMPATAAKKTSKKHTEENMAEAMSKILGSSLRKADASMPILARSRGVERKLEEEKMEAKARKAITNEKKRLANKDRVKPEYTGMEYEKKLRKVATRGVVQLFNAIKAQQKATDDLTEKIRPITTNSKDKVANLTKASFLDLLKSGTKVAAV</sequence>
<dbReference type="GO" id="GO:0000470">
    <property type="term" value="P:maturation of LSU-rRNA"/>
    <property type="evidence" value="ECO:0007669"/>
    <property type="project" value="TreeGrafter"/>
</dbReference>
<comment type="similarity">
    <text evidence="1">Belongs to the RRP15 family.</text>
</comment>
<dbReference type="Proteomes" id="UP000717515">
    <property type="component" value="Unassembled WGS sequence"/>
</dbReference>
<organism evidence="3 4">
    <name type="scientific">Mortierella alpina</name>
    <name type="common">Oleaginous fungus</name>
    <name type="synonym">Mortierella renispora</name>
    <dbReference type="NCBI Taxonomy" id="64518"/>
    <lineage>
        <taxon>Eukaryota</taxon>
        <taxon>Fungi</taxon>
        <taxon>Fungi incertae sedis</taxon>
        <taxon>Mucoromycota</taxon>
        <taxon>Mortierellomycotina</taxon>
        <taxon>Mortierellomycetes</taxon>
        <taxon>Mortierellales</taxon>
        <taxon>Mortierellaceae</taxon>
        <taxon>Mortierella</taxon>
    </lineage>
</organism>